<sequence length="149" mass="16031">MSALLFLVLLLGCCGYALLRGDGPERVAAGLQIGAFALGLTLHRLVESNSYATALPATMVIDLVLLAALIALTRLSTRFYPFWLGTWQGAAVVAHLAKLLDPGMLPTGYGFQTGFWAYPMLIATAVGTWRHRKRVASGDPDPGWRSQVS</sequence>
<dbReference type="RefSeq" id="WP_184114390.1">
    <property type="nucleotide sequence ID" value="NZ_JACHNY010000004.1"/>
</dbReference>
<evidence type="ECO:0000256" key="1">
    <source>
        <dbReference type="SAM" id="Phobius"/>
    </source>
</evidence>
<organism evidence="2 3">
    <name type="scientific">Sphingomonas abaci</name>
    <dbReference type="NCBI Taxonomy" id="237611"/>
    <lineage>
        <taxon>Bacteria</taxon>
        <taxon>Pseudomonadati</taxon>
        <taxon>Pseudomonadota</taxon>
        <taxon>Alphaproteobacteria</taxon>
        <taxon>Sphingomonadales</taxon>
        <taxon>Sphingomonadaceae</taxon>
        <taxon>Sphingomonas</taxon>
    </lineage>
</organism>
<accession>A0A7W7AJ47</accession>
<reference evidence="2 3" key="1">
    <citation type="submission" date="2020-08" db="EMBL/GenBank/DDBJ databases">
        <title>Genomic Encyclopedia of Type Strains, Phase IV (KMG-IV): sequencing the most valuable type-strain genomes for metagenomic binning, comparative biology and taxonomic classification.</title>
        <authorList>
            <person name="Goeker M."/>
        </authorList>
    </citation>
    <scope>NUCLEOTIDE SEQUENCE [LARGE SCALE GENOMIC DNA]</scope>
    <source>
        <strain evidence="2 3">DSM 15867</strain>
    </source>
</reference>
<evidence type="ECO:0000313" key="3">
    <source>
        <dbReference type="Proteomes" id="UP000574769"/>
    </source>
</evidence>
<keyword evidence="1" id="KW-1133">Transmembrane helix</keyword>
<dbReference type="EMBL" id="JACHNY010000004">
    <property type="protein sequence ID" value="MBB4617992.1"/>
    <property type="molecule type" value="Genomic_DNA"/>
</dbReference>
<proteinExistence type="predicted"/>
<protein>
    <submittedName>
        <fullName evidence="2">Uncharacterized protein</fullName>
    </submittedName>
</protein>
<dbReference type="Proteomes" id="UP000574769">
    <property type="component" value="Unassembled WGS sequence"/>
</dbReference>
<comment type="caution">
    <text evidence="2">The sequence shown here is derived from an EMBL/GenBank/DDBJ whole genome shotgun (WGS) entry which is preliminary data.</text>
</comment>
<dbReference type="AlphaFoldDB" id="A0A7W7AJ47"/>
<gene>
    <name evidence="2" type="ORF">GGQ96_002128</name>
</gene>
<keyword evidence="3" id="KW-1185">Reference proteome</keyword>
<name>A0A7W7AJ47_9SPHN</name>
<feature type="transmembrane region" description="Helical" evidence="1">
    <location>
        <begin position="109"/>
        <end position="129"/>
    </location>
</feature>
<keyword evidence="1" id="KW-0472">Membrane</keyword>
<evidence type="ECO:0000313" key="2">
    <source>
        <dbReference type="EMBL" id="MBB4617992.1"/>
    </source>
</evidence>
<feature type="transmembrane region" description="Helical" evidence="1">
    <location>
        <begin position="79"/>
        <end position="97"/>
    </location>
</feature>
<feature type="transmembrane region" description="Helical" evidence="1">
    <location>
        <begin position="51"/>
        <end position="72"/>
    </location>
</feature>
<keyword evidence="1" id="KW-0812">Transmembrane</keyword>